<keyword evidence="3 6" id="KW-0812">Transmembrane</keyword>
<dbReference type="GO" id="GO:0022857">
    <property type="term" value="F:transmembrane transporter activity"/>
    <property type="evidence" value="ECO:0007669"/>
    <property type="project" value="InterPro"/>
</dbReference>
<dbReference type="AlphaFoldDB" id="A0A2P6FE88"/>
<dbReference type="RefSeq" id="WP_052443522.1">
    <property type="nucleotide sequence ID" value="NZ_CM020866.1"/>
</dbReference>
<feature type="transmembrane region" description="Helical" evidence="6">
    <location>
        <begin position="255"/>
        <end position="280"/>
    </location>
</feature>
<reference evidence="7 8" key="1">
    <citation type="journal article" date="2015" name="MBio">
        <title>Genome sequence of the Drosophila melanogaster male-killing Spiroplasma strain MSRO endosymbiont.</title>
        <authorList>
            <person name="Paredes J.C."/>
            <person name="Herren J.K."/>
            <person name="Schupfer F."/>
            <person name="Marin R."/>
            <person name="Claverol S."/>
            <person name="Kuo C.H."/>
            <person name="Lemaitre B."/>
            <person name="Beven L."/>
        </authorList>
    </citation>
    <scope>NUCLEOTIDE SEQUENCE [LARGE SCALE GENOMIC DNA]</scope>
    <source>
        <strain evidence="7 8">MSRO</strain>
    </source>
</reference>
<feature type="transmembrane region" description="Helical" evidence="6">
    <location>
        <begin position="20"/>
        <end position="39"/>
    </location>
</feature>
<dbReference type="PANTHER" id="PTHR42770">
    <property type="entry name" value="AMINO ACID TRANSPORTER-RELATED"/>
    <property type="match status" value="1"/>
</dbReference>
<evidence type="ECO:0000256" key="4">
    <source>
        <dbReference type="ARBA" id="ARBA00022989"/>
    </source>
</evidence>
<sequence length="326" mass="36542">MKEQKKTTAQSKKFSLPELVWLGFNYTCGIAFTSVYATMMFSEVDKTGQFLGMHMIWIFLVEWLVAGTCAWAFNKLSQVHPAGNGASYIYVRTNFGKFWGWLISFLQYTTLPIIVTSQIVSMIRLNFVGSGTFLDTKDILGNWANLIWDAIGIAIYMLVSFTLFLGMRLLKRYLNASSYIKWGSTGLLIIALIALFIINGTSAWDVNASPKYTTLNPTNFSIAFTSCFFFFLGFETYATIGKNVCNPERNIGRSIIWTMTLAIIFYVVVTILMLGAVAGAFTNNPNLQIFRLLGNHVGQWIYYAGVIIIIIIMLICTISLKANAGM</sequence>
<accession>A0A2P6FE88</accession>
<feature type="transmembrane region" description="Helical" evidence="6">
    <location>
        <begin position="218"/>
        <end position="234"/>
    </location>
</feature>
<gene>
    <name evidence="7" type="ORF">SMSRO_SF016240</name>
</gene>
<dbReference type="Proteomes" id="UP000031565">
    <property type="component" value="Unassembled WGS sequence"/>
</dbReference>
<evidence type="ECO:0000256" key="5">
    <source>
        <dbReference type="ARBA" id="ARBA00023136"/>
    </source>
</evidence>
<keyword evidence="8" id="KW-1185">Reference proteome</keyword>
<protein>
    <submittedName>
        <fullName evidence="7">Putative transporter</fullName>
    </submittedName>
</protein>
<name>A0A2P6FE88_9MOLU</name>
<dbReference type="Pfam" id="PF13520">
    <property type="entry name" value="AA_permease_2"/>
    <property type="match status" value="1"/>
</dbReference>
<dbReference type="Gene3D" id="1.20.1740.10">
    <property type="entry name" value="Amino acid/polyamine transporter I"/>
    <property type="match status" value="1"/>
</dbReference>
<evidence type="ECO:0000313" key="7">
    <source>
        <dbReference type="EMBL" id="PQM31771.1"/>
    </source>
</evidence>
<comment type="caution">
    <text evidence="7">The sequence shown here is derived from an EMBL/GenBank/DDBJ whole genome shotgun (WGS) entry which is preliminary data.</text>
</comment>
<feature type="transmembrane region" description="Helical" evidence="6">
    <location>
        <begin position="51"/>
        <end position="73"/>
    </location>
</feature>
<feature type="transmembrane region" description="Helical" evidence="6">
    <location>
        <begin position="179"/>
        <end position="198"/>
    </location>
</feature>
<dbReference type="PANTHER" id="PTHR42770:SF7">
    <property type="entry name" value="MEMBRANE PROTEIN"/>
    <property type="match status" value="1"/>
</dbReference>
<feature type="transmembrane region" description="Helical" evidence="6">
    <location>
        <begin position="300"/>
        <end position="320"/>
    </location>
</feature>
<keyword evidence="5 6" id="KW-0472">Membrane</keyword>
<dbReference type="InterPro" id="IPR050367">
    <property type="entry name" value="APC_superfamily"/>
</dbReference>
<evidence type="ECO:0000256" key="1">
    <source>
        <dbReference type="ARBA" id="ARBA00004651"/>
    </source>
</evidence>
<organism evidence="7 8">
    <name type="scientific">Spiroplasma poulsonii</name>
    <dbReference type="NCBI Taxonomy" id="2138"/>
    <lineage>
        <taxon>Bacteria</taxon>
        <taxon>Bacillati</taxon>
        <taxon>Mycoplasmatota</taxon>
        <taxon>Mollicutes</taxon>
        <taxon>Entomoplasmatales</taxon>
        <taxon>Spiroplasmataceae</taxon>
        <taxon>Spiroplasma</taxon>
    </lineage>
</organism>
<feature type="transmembrane region" description="Helical" evidence="6">
    <location>
        <begin position="143"/>
        <end position="167"/>
    </location>
</feature>
<dbReference type="InterPro" id="IPR002293">
    <property type="entry name" value="AA/rel_permease1"/>
</dbReference>
<evidence type="ECO:0000256" key="6">
    <source>
        <dbReference type="SAM" id="Phobius"/>
    </source>
</evidence>
<dbReference type="EMBL" id="JTLV02000001">
    <property type="protein sequence ID" value="PQM31771.1"/>
    <property type="molecule type" value="Genomic_DNA"/>
</dbReference>
<comment type="subcellular location">
    <subcellularLocation>
        <location evidence="1">Cell membrane</location>
        <topology evidence="1">Multi-pass membrane protein</topology>
    </subcellularLocation>
</comment>
<evidence type="ECO:0000313" key="8">
    <source>
        <dbReference type="Proteomes" id="UP000031565"/>
    </source>
</evidence>
<proteinExistence type="predicted"/>
<keyword evidence="2" id="KW-1003">Cell membrane</keyword>
<keyword evidence="4 6" id="KW-1133">Transmembrane helix</keyword>
<dbReference type="GO" id="GO:0005886">
    <property type="term" value="C:plasma membrane"/>
    <property type="evidence" value="ECO:0007669"/>
    <property type="project" value="UniProtKB-SubCell"/>
</dbReference>
<evidence type="ECO:0000256" key="2">
    <source>
        <dbReference type="ARBA" id="ARBA00022475"/>
    </source>
</evidence>
<dbReference type="OrthoDB" id="401072at2"/>
<evidence type="ECO:0000256" key="3">
    <source>
        <dbReference type="ARBA" id="ARBA00022692"/>
    </source>
</evidence>
<feature type="transmembrane region" description="Helical" evidence="6">
    <location>
        <begin position="98"/>
        <end position="123"/>
    </location>
</feature>